<reference evidence="6" key="1">
    <citation type="journal article" date="2014" name="Nat. Genet.">
        <title>Genome and transcriptome of the porcine whipworm Trichuris suis.</title>
        <authorList>
            <person name="Jex A.R."/>
            <person name="Nejsum P."/>
            <person name="Schwarz E.M."/>
            <person name="Hu L."/>
            <person name="Young N.D."/>
            <person name="Hall R.S."/>
            <person name="Korhonen P.K."/>
            <person name="Liao S."/>
            <person name="Thamsborg S."/>
            <person name="Xia J."/>
            <person name="Xu P."/>
            <person name="Wang S."/>
            <person name="Scheerlinck J.P."/>
            <person name="Hofmann A."/>
            <person name="Sternberg P.W."/>
            <person name="Wang J."/>
            <person name="Gasser R.B."/>
        </authorList>
    </citation>
    <scope>NUCLEOTIDE SEQUENCE [LARGE SCALE GENOMIC DNA]</scope>
    <source>
        <strain evidence="6">DCEP-RM93F</strain>
    </source>
</reference>
<accession>A0A085MTR5</accession>
<dbReference type="InterPro" id="IPR040096">
    <property type="entry name" value="Ric1"/>
</dbReference>
<evidence type="ECO:0000256" key="3">
    <source>
        <dbReference type="ARBA" id="ARBA00029879"/>
    </source>
</evidence>
<dbReference type="Pfam" id="PF25440">
    <property type="entry name" value="Beta-prop_RIC1_2nd"/>
    <property type="match status" value="1"/>
</dbReference>
<evidence type="ECO:0000256" key="1">
    <source>
        <dbReference type="ARBA" id="ARBA00004370"/>
    </source>
</evidence>
<dbReference type="InterPro" id="IPR009771">
    <property type="entry name" value="RIC1_C"/>
</dbReference>
<dbReference type="PANTHER" id="PTHR22746:SF10">
    <property type="entry name" value="GUANINE NUCLEOTIDE EXCHANGE FACTOR SUBUNIT RIC1"/>
    <property type="match status" value="1"/>
</dbReference>
<evidence type="ECO:0000259" key="5">
    <source>
        <dbReference type="Pfam" id="PF07064"/>
    </source>
</evidence>
<gene>
    <name evidence="6" type="ORF">M514_12662</name>
</gene>
<name>A0A085MTR5_9BILA</name>
<dbReference type="GO" id="GO:0005829">
    <property type="term" value="C:cytosol"/>
    <property type="evidence" value="ECO:0007669"/>
    <property type="project" value="TreeGrafter"/>
</dbReference>
<feature type="compositionally biased region" description="Low complexity" evidence="4">
    <location>
        <begin position="1244"/>
        <end position="1262"/>
    </location>
</feature>
<dbReference type="Proteomes" id="UP000030758">
    <property type="component" value="Unassembled WGS sequence"/>
</dbReference>
<feature type="domain" description="RIC1 C-terminal alpha solenoid region" evidence="5">
    <location>
        <begin position="756"/>
        <end position="917"/>
    </location>
</feature>
<keyword evidence="2" id="KW-0472">Membrane</keyword>
<proteinExistence type="predicted"/>
<sequence length="1323" mass="148450">MYPVGVPQSLPLTSPEGAATVRFLCCNREREFCAIAFDESLALFFTFPPVCLVNLQSSKADLERTGYCERLLWKPDSSFILASTCKDFLLLFKVSVNWDAAEHVMHQEPDIFGSITRRNAKIARLIPKVRLVLTSTIDLSSRITCFVTLKEEFLVSHRDGIVHRFLWDGQIVEDLCWSVAQIPFFNDQTQSRPQYASCLSNLPTEPLPYLLDICYSSFLGGFLIVLDSGRAALVTAPSPRFHPNELRAIWVPGIFDACCCSANHRYRLMAFGCLSSTVYVCHIDDSTGAILLTYKADLSTVGNPELTRHLGGVQYLDWSPSGSSLVVTWKSSGIGCWSVFGSRLWFKPDLVEGKHSIIRFDWSREGHHVWMITRSELFILLLLKSCDCDSLAMEVCERIVLHTHDRVFLSPENQIGEAQTPWPLSFWHQIHVPTEYLSYCWPVRSCHFDPVEKLICVAGTRGFTYYSIASKKWRLFGSEMQERQFIVGCSLRFWRGFLLCACFDFEEETDELRFYPIAERLDNSNCVRVNVEAPILLLTIRDDVLMTFDMVAKCTLFTLSADVTKKQQPTVRAEKRTIIVLSDLVPHPFCVIVAQAFSRGVDSTEAKFCNTIDTVLVNIAGRLIMLTPQAVGSRRSNPEEINSAHLDAPLLIASFVEDIWCGVSKNSLKSHLSHAIWINSGIRGVHVWMPLIPRESQESNPTQSKSFISKWIMLAFDLKSVYPLVVCSLKCFFLGVESETDGSLSLLEYKREVFLHHILKQLLKRNLGVYAWDIATTCRDLPYFEHVLELLLHSVLEEEGTCSDPIPDPLLPRVVEFLREFPEFLQVIAHCARKTEMALWKYLFQVTGSPKVLFQLCLKEKRLETAASYFIILQSMESTSDSKKLATVLLQAVLENCKWAIALEIIRFLKSIDPADMDSPPITPLIFTKQSAQPRVSIISPSNKGEDNMFIYAGYGGSRSRHQSTSAATVVHADGPALSRLSSCESSAGWEMHKGVHATMAKEKGSENLVGNKTSSLSMEGFVQGILSSHAAQLISQYRLYDLAMFALQVHFRLILWLMQERNKAAKVTHYPVALEKLQSDFHVKMPRIEAHLVNAKTAFHARNSAFNRAASVVESKEKTTEELVGQLNLELLEDPRFVSSASREALLRFLQRVMLETGCFDWLLLISVMLNDLKTFHSAVIRYGGSEYLEKSVITNMKSGLDDLLVWAPKSCPSLIPLIDAAAHLLNEENNGASSVRLSNGLSSCSRKPSSSSSMSLTSTTVQEMDGYRTGTFGKVPASMSGNFAQAFAPQEQRHLESVGDLVNPLSPQTPSQCCLMDASAP</sequence>
<evidence type="ECO:0000256" key="4">
    <source>
        <dbReference type="SAM" id="MobiDB-lite"/>
    </source>
</evidence>
<dbReference type="Pfam" id="PF07064">
    <property type="entry name" value="RIC1"/>
    <property type="match status" value="1"/>
</dbReference>
<evidence type="ECO:0000313" key="6">
    <source>
        <dbReference type="EMBL" id="KFD60611.1"/>
    </source>
</evidence>
<comment type="subcellular location">
    <subcellularLocation>
        <location evidence="1">Membrane</location>
    </subcellularLocation>
</comment>
<dbReference type="PANTHER" id="PTHR22746">
    <property type="entry name" value="RAB6A-GEF COMPLEX PARTNER PROTEIN 1"/>
    <property type="match status" value="1"/>
</dbReference>
<dbReference type="EMBL" id="KL367658">
    <property type="protein sequence ID" value="KFD60611.1"/>
    <property type="molecule type" value="Genomic_DNA"/>
</dbReference>
<dbReference type="GO" id="GO:0034066">
    <property type="term" value="C:Ric1-Rgp1 guanyl-nucleotide exchange factor complex"/>
    <property type="evidence" value="ECO:0007669"/>
    <property type="project" value="InterPro"/>
</dbReference>
<feature type="region of interest" description="Disordered" evidence="4">
    <location>
        <begin position="1239"/>
        <end position="1262"/>
    </location>
</feature>
<dbReference type="SUPFAM" id="SSF101908">
    <property type="entry name" value="Putative isomerase YbhE"/>
    <property type="match status" value="1"/>
</dbReference>
<dbReference type="GO" id="GO:0042147">
    <property type="term" value="P:retrograde transport, endosome to Golgi"/>
    <property type="evidence" value="ECO:0007669"/>
    <property type="project" value="TreeGrafter"/>
</dbReference>
<protein>
    <recommendedName>
        <fullName evidence="3">Protein RIC1 homolog</fullName>
    </recommendedName>
</protein>
<dbReference type="GO" id="GO:0000139">
    <property type="term" value="C:Golgi membrane"/>
    <property type="evidence" value="ECO:0007669"/>
    <property type="project" value="TreeGrafter"/>
</dbReference>
<organism evidence="6">
    <name type="scientific">Trichuris suis</name>
    <name type="common">pig whipworm</name>
    <dbReference type="NCBI Taxonomy" id="68888"/>
    <lineage>
        <taxon>Eukaryota</taxon>
        <taxon>Metazoa</taxon>
        <taxon>Ecdysozoa</taxon>
        <taxon>Nematoda</taxon>
        <taxon>Enoplea</taxon>
        <taxon>Dorylaimia</taxon>
        <taxon>Trichinellida</taxon>
        <taxon>Trichuridae</taxon>
        <taxon>Trichuris</taxon>
    </lineage>
</organism>
<dbReference type="GO" id="GO:0006886">
    <property type="term" value="P:intracellular protein transport"/>
    <property type="evidence" value="ECO:0007669"/>
    <property type="project" value="InterPro"/>
</dbReference>
<evidence type="ECO:0000256" key="2">
    <source>
        <dbReference type="ARBA" id="ARBA00023136"/>
    </source>
</evidence>